<keyword evidence="11" id="KW-0812">Transmembrane</keyword>
<protein>
    <submittedName>
        <fullName evidence="12">Cytochrome P450 3A11</fullName>
    </submittedName>
</protein>
<dbReference type="InterPro" id="IPR001128">
    <property type="entry name" value="Cyt_P450"/>
</dbReference>
<organism evidence="12 13">
    <name type="scientific">Elysia marginata</name>
    <dbReference type="NCBI Taxonomy" id="1093978"/>
    <lineage>
        <taxon>Eukaryota</taxon>
        <taxon>Metazoa</taxon>
        <taxon>Spiralia</taxon>
        <taxon>Lophotrochozoa</taxon>
        <taxon>Mollusca</taxon>
        <taxon>Gastropoda</taxon>
        <taxon>Heterobranchia</taxon>
        <taxon>Euthyneura</taxon>
        <taxon>Panpulmonata</taxon>
        <taxon>Sacoglossa</taxon>
        <taxon>Placobranchoidea</taxon>
        <taxon>Plakobranchidae</taxon>
        <taxon>Elysia</taxon>
    </lineage>
</organism>
<keyword evidence="11" id="KW-1133">Transmembrane helix</keyword>
<comment type="caution">
    <text evidence="12">The sequence shown here is derived from an EMBL/GenBank/DDBJ whole genome shotgun (WGS) entry which is preliminary data.</text>
</comment>
<dbReference type="PRINTS" id="PR00463">
    <property type="entry name" value="EP450I"/>
</dbReference>
<dbReference type="GO" id="GO:0016705">
    <property type="term" value="F:oxidoreductase activity, acting on paired donors, with incorporation or reduction of molecular oxygen"/>
    <property type="evidence" value="ECO:0007669"/>
    <property type="project" value="InterPro"/>
</dbReference>
<dbReference type="GO" id="GO:0020037">
    <property type="term" value="F:heme binding"/>
    <property type="evidence" value="ECO:0007669"/>
    <property type="project" value="InterPro"/>
</dbReference>
<keyword evidence="7 10" id="KW-0503">Monooxygenase</keyword>
<dbReference type="PRINTS" id="PR00385">
    <property type="entry name" value="P450"/>
</dbReference>
<evidence type="ECO:0000256" key="4">
    <source>
        <dbReference type="ARBA" id="ARBA00022723"/>
    </source>
</evidence>
<dbReference type="PANTHER" id="PTHR24302:SF15">
    <property type="entry name" value="FATTY-ACID PEROXYGENASE"/>
    <property type="match status" value="1"/>
</dbReference>
<evidence type="ECO:0000256" key="2">
    <source>
        <dbReference type="ARBA" id="ARBA00010617"/>
    </source>
</evidence>
<gene>
    <name evidence="12" type="ORF">ElyMa_006139000</name>
</gene>
<accession>A0AAV4GXJ0</accession>
<evidence type="ECO:0000256" key="9">
    <source>
        <dbReference type="PIRSR" id="PIRSR602401-1"/>
    </source>
</evidence>
<keyword evidence="3 9" id="KW-0349">Heme</keyword>
<dbReference type="GO" id="GO:0008395">
    <property type="term" value="F:steroid hydroxylase activity"/>
    <property type="evidence" value="ECO:0007669"/>
    <property type="project" value="TreeGrafter"/>
</dbReference>
<proteinExistence type="inferred from homology"/>
<comment type="cofactor">
    <cofactor evidence="1 9">
        <name>heme</name>
        <dbReference type="ChEBI" id="CHEBI:30413"/>
    </cofactor>
</comment>
<evidence type="ECO:0000313" key="12">
    <source>
        <dbReference type="EMBL" id="GFR89994.1"/>
    </source>
</evidence>
<dbReference type="InterPro" id="IPR050705">
    <property type="entry name" value="Cytochrome_P450_3A"/>
</dbReference>
<dbReference type="CDD" id="cd11055">
    <property type="entry name" value="CYP3A-like"/>
    <property type="match status" value="1"/>
</dbReference>
<evidence type="ECO:0000256" key="1">
    <source>
        <dbReference type="ARBA" id="ARBA00001971"/>
    </source>
</evidence>
<keyword evidence="6 9" id="KW-0408">Iron</keyword>
<dbReference type="GO" id="GO:0005506">
    <property type="term" value="F:iron ion binding"/>
    <property type="evidence" value="ECO:0007669"/>
    <property type="project" value="InterPro"/>
</dbReference>
<keyword evidence="4 9" id="KW-0479">Metal-binding</keyword>
<evidence type="ECO:0000256" key="11">
    <source>
        <dbReference type="SAM" id="Phobius"/>
    </source>
</evidence>
<dbReference type="Gene3D" id="1.10.630.10">
    <property type="entry name" value="Cytochrome P450"/>
    <property type="match status" value="2"/>
</dbReference>
<dbReference type="PANTHER" id="PTHR24302">
    <property type="entry name" value="CYTOCHROME P450 FAMILY 3"/>
    <property type="match status" value="1"/>
</dbReference>
<evidence type="ECO:0000256" key="10">
    <source>
        <dbReference type="RuleBase" id="RU000461"/>
    </source>
</evidence>
<keyword evidence="5 10" id="KW-0560">Oxidoreductase</keyword>
<dbReference type="InterPro" id="IPR017972">
    <property type="entry name" value="Cyt_P450_CS"/>
</dbReference>
<sequence>MDLSWIITALLLLIVGVLITYAVYMSSEHGIFKQLGIPALSPLPVVGNFFQELKLGPFKFQEEQYKKFKAEKVYGYYSCKTPVLVIRDLDMIRDIMVKHFGSFVNRRVFQLNEPYTHMLTMIKDDHWKNVRTTVSPTFSTGKLRRMFHHISSSARTLVEHLREKKDRDQAVELKHVASSFTMDVIASTGFGVEVNSLKEERNEFVVKAKKVMDAMGRMVMFTFFFPFMTGKWDMVGINILPKDATRFFRTFIDETLKTRREFTEPPPSMTQVVSHGLSKRNDFLQLLVESEREDNTDNDNMSKDEARELKMSTERKPLSHTDIQVCNVPLRQIFSPPLATVLKMDTNSGIQISHRTDEGIFNLQRLHAKTQVISPLVHDMLYVDDCAIIACEHDLYQLKDPPSAATKRCVLNFFTVVKSASSLEIYEEGQAIIFLLAGYDTVSSVMSFTLFLLAENPDCCAKLQQEIDDKLGKRLPTYDNMQDMPYMDMCLNESMRMYPPGFQFDRICNEDVVIGGVLIPKGMTVAFPMFSIHRDSTIWDDPMTFDPERFAPENRAKRHPYAHLPFGQGPRNCIGMRLALLEIKVALSAVLQEMNPVVCSETTLPIRLKYFIMTAKDGLWIKMVDRGGK</sequence>
<dbReference type="Pfam" id="PF00067">
    <property type="entry name" value="p450"/>
    <property type="match status" value="2"/>
</dbReference>
<evidence type="ECO:0000256" key="6">
    <source>
        <dbReference type="ARBA" id="ARBA00023004"/>
    </source>
</evidence>
<reference evidence="12 13" key="1">
    <citation type="journal article" date="2021" name="Elife">
        <title>Chloroplast acquisition without the gene transfer in kleptoplastic sea slugs, Plakobranchus ocellatus.</title>
        <authorList>
            <person name="Maeda T."/>
            <person name="Takahashi S."/>
            <person name="Yoshida T."/>
            <person name="Shimamura S."/>
            <person name="Takaki Y."/>
            <person name="Nagai Y."/>
            <person name="Toyoda A."/>
            <person name="Suzuki Y."/>
            <person name="Arimoto A."/>
            <person name="Ishii H."/>
            <person name="Satoh N."/>
            <person name="Nishiyama T."/>
            <person name="Hasebe M."/>
            <person name="Maruyama T."/>
            <person name="Minagawa J."/>
            <person name="Obokata J."/>
            <person name="Shigenobu S."/>
        </authorList>
    </citation>
    <scope>NUCLEOTIDE SEQUENCE [LARGE SCALE GENOMIC DNA]</scope>
</reference>
<evidence type="ECO:0000256" key="7">
    <source>
        <dbReference type="ARBA" id="ARBA00023033"/>
    </source>
</evidence>
<dbReference type="PROSITE" id="PS00086">
    <property type="entry name" value="CYTOCHROME_P450"/>
    <property type="match status" value="1"/>
</dbReference>
<evidence type="ECO:0000256" key="5">
    <source>
        <dbReference type="ARBA" id="ARBA00023002"/>
    </source>
</evidence>
<feature type="binding site" description="axial binding residue" evidence="9">
    <location>
        <position position="573"/>
    </location>
    <ligand>
        <name>heme</name>
        <dbReference type="ChEBI" id="CHEBI:30413"/>
    </ligand>
    <ligandPart>
        <name>Fe</name>
        <dbReference type="ChEBI" id="CHEBI:18248"/>
    </ligandPart>
</feature>
<dbReference type="Proteomes" id="UP000762676">
    <property type="component" value="Unassembled WGS sequence"/>
</dbReference>
<dbReference type="AlphaFoldDB" id="A0AAV4GXJ0"/>
<dbReference type="SUPFAM" id="SSF48264">
    <property type="entry name" value="Cytochrome P450"/>
    <property type="match status" value="2"/>
</dbReference>
<evidence type="ECO:0000256" key="8">
    <source>
        <dbReference type="ARBA" id="ARBA00043906"/>
    </source>
</evidence>
<evidence type="ECO:0000313" key="13">
    <source>
        <dbReference type="Proteomes" id="UP000762676"/>
    </source>
</evidence>
<keyword evidence="13" id="KW-1185">Reference proteome</keyword>
<dbReference type="InterPro" id="IPR002401">
    <property type="entry name" value="Cyt_P450_E_grp-I"/>
</dbReference>
<dbReference type="FunFam" id="1.10.630.10:FF:000182">
    <property type="entry name" value="Cytochrome P450 3A4"/>
    <property type="match status" value="2"/>
</dbReference>
<dbReference type="EMBL" id="BMAT01012322">
    <property type="protein sequence ID" value="GFR89994.1"/>
    <property type="molecule type" value="Genomic_DNA"/>
</dbReference>
<keyword evidence="11" id="KW-0472">Membrane</keyword>
<name>A0AAV4GXJ0_9GAST</name>
<dbReference type="InterPro" id="IPR036396">
    <property type="entry name" value="Cyt_P450_sf"/>
</dbReference>
<feature type="transmembrane region" description="Helical" evidence="11">
    <location>
        <begin position="6"/>
        <end position="24"/>
    </location>
</feature>
<evidence type="ECO:0000256" key="3">
    <source>
        <dbReference type="ARBA" id="ARBA00022617"/>
    </source>
</evidence>
<comment type="function">
    <text evidence="8">Cytochromes P450 are a group of heme-thiolate monooxygenases. They oxidize a variety of structurally unrelated compounds, including steroids, fatty acids, and xenobiotics.</text>
</comment>
<comment type="similarity">
    <text evidence="2 10">Belongs to the cytochrome P450 family.</text>
</comment>